<dbReference type="PANTHER" id="PTHR46401:SF2">
    <property type="entry name" value="GLYCOSYLTRANSFERASE WBBK-RELATED"/>
    <property type="match status" value="1"/>
</dbReference>
<feature type="non-terminal residue" evidence="3">
    <location>
        <position position="1"/>
    </location>
</feature>
<dbReference type="CDD" id="cd03809">
    <property type="entry name" value="GT4_MtfB-like"/>
    <property type="match status" value="1"/>
</dbReference>
<feature type="domain" description="Glycosyl transferase family 1" evidence="2">
    <location>
        <begin position="1"/>
        <end position="84"/>
    </location>
</feature>
<proteinExistence type="predicted"/>
<accession>X1CHG2</accession>
<name>X1CHG2_9ZZZZ</name>
<protein>
    <recommendedName>
        <fullName evidence="2">Glycosyl transferase family 1 domain-containing protein</fullName>
    </recommendedName>
</protein>
<keyword evidence="1" id="KW-0808">Transferase</keyword>
<evidence type="ECO:0000256" key="1">
    <source>
        <dbReference type="ARBA" id="ARBA00022679"/>
    </source>
</evidence>
<dbReference type="EMBL" id="BART01016591">
    <property type="protein sequence ID" value="GAG83676.1"/>
    <property type="molecule type" value="Genomic_DNA"/>
</dbReference>
<evidence type="ECO:0000259" key="2">
    <source>
        <dbReference type="Pfam" id="PF00534"/>
    </source>
</evidence>
<sequence length="113" mass="12420">DLPALYSGAVCFVYPSVYEGFGLPVLEAMACGTPVIGSNTTSLPEVIGDAGLLCDPLDFNDISSSMEKIIDNEILREELIQRGLERVKQFSWDVSAKTTWLVLNQARDEISHQ</sequence>
<dbReference type="Gene3D" id="3.40.50.2000">
    <property type="entry name" value="Glycogen Phosphorylase B"/>
    <property type="match status" value="1"/>
</dbReference>
<reference evidence="3" key="1">
    <citation type="journal article" date="2014" name="Front. Microbiol.">
        <title>High frequency of phylogenetically diverse reductive dehalogenase-homologous genes in deep subseafloor sedimentary metagenomes.</title>
        <authorList>
            <person name="Kawai M."/>
            <person name="Futagami T."/>
            <person name="Toyoda A."/>
            <person name="Takaki Y."/>
            <person name="Nishi S."/>
            <person name="Hori S."/>
            <person name="Arai W."/>
            <person name="Tsubouchi T."/>
            <person name="Morono Y."/>
            <person name="Uchiyama I."/>
            <person name="Ito T."/>
            <person name="Fujiyama A."/>
            <person name="Inagaki F."/>
            <person name="Takami H."/>
        </authorList>
    </citation>
    <scope>NUCLEOTIDE SEQUENCE</scope>
    <source>
        <strain evidence="3">Expedition CK06-06</strain>
    </source>
</reference>
<gene>
    <name evidence="3" type="ORF">S01H4_31861</name>
</gene>
<dbReference type="PANTHER" id="PTHR46401">
    <property type="entry name" value="GLYCOSYLTRANSFERASE WBBK-RELATED"/>
    <property type="match status" value="1"/>
</dbReference>
<dbReference type="AlphaFoldDB" id="X1CHG2"/>
<dbReference type="Pfam" id="PF00534">
    <property type="entry name" value="Glycos_transf_1"/>
    <property type="match status" value="1"/>
</dbReference>
<organism evidence="3">
    <name type="scientific">marine sediment metagenome</name>
    <dbReference type="NCBI Taxonomy" id="412755"/>
    <lineage>
        <taxon>unclassified sequences</taxon>
        <taxon>metagenomes</taxon>
        <taxon>ecological metagenomes</taxon>
    </lineage>
</organism>
<dbReference type="GO" id="GO:0016757">
    <property type="term" value="F:glycosyltransferase activity"/>
    <property type="evidence" value="ECO:0007669"/>
    <property type="project" value="InterPro"/>
</dbReference>
<dbReference type="GO" id="GO:0009103">
    <property type="term" value="P:lipopolysaccharide biosynthetic process"/>
    <property type="evidence" value="ECO:0007669"/>
    <property type="project" value="TreeGrafter"/>
</dbReference>
<dbReference type="InterPro" id="IPR001296">
    <property type="entry name" value="Glyco_trans_1"/>
</dbReference>
<dbReference type="SUPFAM" id="SSF53756">
    <property type="entry name" value="UDP-Glycosyltransferase/glycogen phosphorylase"/>
    <property type="match status" value="1"/>
</dbReference>
<evidence type="ECO:0000313" key="3">
    <source>
        <dbReference type="EMBL" id="GAG83676.1"/>
    </source>
</evidence>
<comment type="caution">
    <text evidence="3">The sequence shown here is derived from an EMBL/GenBank/DDBJ whole genome shotgun (WGS) entry which is preliminary data.</text>
</comment>